<protein>
    <submittedName>
        <fullName evidence="1">Uncharacterized protein</fullName>
    </submittedName>
</protein>
<proteinExistence type="predicted"/>
<evidence type="ECO:0000313" key="1">
    <source>
        <dbReference type="EMBL" id="GFT32856.1"/>
    </source>
</evidence>
<evidence type="ECO:0000313" key="2">
    <source>
        <dbReference type="Proteomes" id="UP000887013"/>
    </source>
</evidence>
<comment type="caution">
    <text evidence="1">The sequence shown here is derived from an EMBL/GenBank/DDBJ whole genome shotgun (WGS) entry which is preliminary data.</text>
</comment>
<name>A0A8X6NUQ6_NEPPI</name>
<dbReference type="EMBL" id="BMAW01061781">
    <property type="protein sequence ID" value="GFT32856.1"/>
    <property type="molecule type" value="Genomic_DNA"/>
</dbReference>
<keyword evidence="2" id="KW-1185">Reference proteome</keyword>
<organism evidence="1 2">
    <name type="scientific">Nephila pilipes</name>
    <name type="common">Giant wood spider</name>
    <name type="synonym">Nephila maculata</name>
    <dbReference type="NCBI Taxonomy" id="299642"/>
    <lineage>
        <taxon>Eukaryota</taxon>
        <taxon>Metazoa</taxon>
        <taxon>Ecdysozoa</taxon>
        <taxon>Arthropoda</taxon>
        <taxon>Chelicerata</taxon>
        <taxon>Arachnida</taxon>
        <taxon>Araneae</taxon>
        <taxon>Araneomorphae</taxon>
        <taxon>Entelegynae</taxon>
        <taxon>Araneoidea</taxon>
        <taxon>Nephilidae</taxon>
        <taxon>Nephila</taxon>
    </lineage>
</organism>
<reference evidence="1" key="1">
    <citation type="submission" date="2020-08" db="EMBL/GenBank/DDBJ databases">
        <title>Multicomponent nature underlies the extraordinary mechanical properties of spider dragline silk.</title>
        <authorList>
            <person name="Kono N."/>
            <person name="Nakamura H."/>
            <person name="Mori M."/>
            <person name="Yoshida Y."/>
            <person name="Ohtoshi R."/>
            <person name="Malay A.D."/>
            <person name="Moran D.A.P."/>
            <person name="Tomita M."/>
            <person name="Numata K."/>
            <person name="Arakawa K."/>
        </authorList>
    </citation>
    <scope>NUCLEOTIDE SEQUENCE</scope>
</reference>
<gene>
    <name evidence="1" type="ORF">NPIL_69121</name>
</gene>
<accession>A0A8X6NUQ6</accession>
<sequence length="122" mass="13403">MWITSCGLPTPDLDDSESYGSPGCLGWTGFEEVESLRAVSVASADPTYGEHFRLLGQFSCGQLLECLFPNYLVALQELMRKLRSSNPVHYSSKSLCQPKGILTCARVIVKRGCINKSSGHFI</sequence>
<dbReference type="AlphaFoldDB" id="A0A8X6NUQ6"/>
<dbReference type="Proteomes" id="UP000887013">
    <property type="component" value="Unassembled WGS sequence"/>
</dbReference>